<keyword evidence="3" id="KW-1185">Reference proteome</keyword>
<name>A0A811P9Z8_9POAL</name>
<organism evidence="2 3">
    <name type="scientific">Miscanthus lutarioriparius</name>
    <dbReference type="NCBI Taxonomy" id="422564"/>
    <lineage>
        <taxon>Eukaryota</taxon>
        <taxon>Viridiplantae</taxon>
        <taxon>Streptophyta</taxon>
        <taxon>Embryophyta</taxon>
        <taxon>Tracheophyta</taxon>
        <taxon>Spermatophyta</taxon>
        <taxon>Magnoliopsida</taxon>
        <taxon>Liliopsida</taxon>
        <taxon>Poales</taxon>
        <taxon>Poaceae</taxon>
        <taxon>PACMAD clade</taxon>
        <taxon>Panicoideae</taxon>
        <taxon>Andropogonodae</taxon>
        <taxon>Andropogoneae</taxon>
        <taxon>Saccharinae</taxon>
        <taxon>Miscanthus</taxon>
    </lineage>
</organism>
<dbReference type="AlphaFoldDB" id="A0A811P9Z8"/>
<protein>
    <submittedName>
        <fullName evidence="2">Uncharacterized protein</fullName>
    </submittedName>
</protein>
<comment type="caution">
    <text evidence="2">The sequence shown here is derived from an EMBL/GenBank/DDBJ whole genome shotgun (WGS) entry which is preliminary data.</text>
</comment>
<reference evidence="2" key="1">
    <citation type="submission" date="2020-10" db="EMBL/GenBank/DDBJ databases">
        <authorList>
            <person name="Han B."/>
            <person name="Lu T."/>
            <person name="Zhao Q."/>
            <person name="Huang X."/>
            <person name="Zhao Y."/>
        </authorList>
    </citation>
    <scope>NUCLEOTIDE SEQUENCE</scope>
</reference>
<sequence>MGKKSNKALEKSVEVSKRGSKKGKEVQLPSPKCGPTDQTAAAMPGGVWKMSTMKESAIQELVAVKLLQSKQVVSWREMVLYQEPQPPMPVVTGHIPKYSNKWIEESAEDNREVLDLLAKIAELKRGGLTGINVAASFLKLLVVDDIDDSVDKAVDFSFGTDEATSTEVVEIARDVAASVSTTVETPMEDAPPAPEPTTAQVVVEAGVAGGGVEDPSSTDMADAVKTPEAVIDATMAEVPAGGLGENMEDLPPVAPAELVSIAQPIESTCPMSITAAILRDVIESLENPVLPAPETSDANPPPAAEAVTTSAAPSTDEGAMIVAGSMTPSEGEGIVPEKAARKDAFEAGASFTQELVLAPLLKSGASEALGSQKVEVFESPLVELLPESKIQGLIAGV</sequence>
<accession>A0A811P9Z8</accession>
<dbReference type="Proteomes" id="UP000604825">
    <property type="component" value="Unassembled WGS sequence"/>
</dbReference>
<feature type="region of interest" description="Disordered" evidence="1">
    <location>
        <begin position="289"/>
        <end position="313"/>
    </location>
</feature>
<feature type="region of interest" description="Disordered" evidence="1">
    <location>
        <begin position="1"/>
        <end position="41"/>
    </location>
</feature>
<dbReference type="EMBL" id="CAJGYO010000006">
    <property type="protein sequence ID" value="CAD6235847.1"/>
    <property type="molecule type" value="Genomic_DNA"/>
</dbReference>
<feature type="compositionally biased region" description="Basic and acidic residues" evidence="1">
    <location>
        <begin position="7"/>
        <end position="25"/>
    </location>
</feature>
<evidence type="ECO:0000313" key="3">
    <source>
        <dbReference type="Proteomes" id="UP000604825"/>
    </source>
</evidence>
<evidence type="ECO:0000256" key="1">
    <source>
        <dbReference type="SAM" id="MobiDB-lite"/>
    </source>
</evidence>
<gene>
    <name evidence="2" type="ORF">NCGR_LOCUS23948</name>
</gene>
<evidence type="ECO:0000313" key="2">
    <source>
        <dbReference type="EMBL" id="CAD6235847.1"/>
    </source>
</evidence>
<proteinExistence type="predicted"/>